<comment type="caution">
    <text evidence="2">The sequence shown here is derived from an EMBL/GenBank/DDBJ whole genome shotgun (WGS) entry which is preliminary data.</text>
</comment>
<evidence type="ECO:0008006" key="4">
    <source>
        <dbReference type="Google" id="ProtNLM"/>
    </source>
</evidence>
<organism evidence="2 3">
    <name type="scientific">Knoellia koreensis</name>
    <dbReference type="NCBI Taxonomy" id="2730921"/>
    <lineage>
        <taxon>Bacteria</taxon>
        <taxon>Bacillati</taxon>
        <taxon>Actinomycetota</taxon>
        <taxon>Actinomycetes</taxon>
        <taxon>Micrococcales</taxon>
        <taxon>Intrasporangiaceae</taxon>
        <taxon>Knoellia</taxon>
    </lineage>
</organism>
<accession>A0A849HC71</accession>
<feature type="compositionally biased region" description="Acidic residues" evidence="1">
    <location>
        <begin position="40"/>
        <end position="70"/>
    </location>
</feature>
<feature type="compositionally biased region" description="Acidic residues" evidence="1">
    <location>
        <begin position="129"/>
        <end position="140"/>
    </location>
</feature>
<name>A0A849HC71_9MICO</name>
<dbReference type="AlphaFoldDB" id="A0A849HC71"/>
<dbReference type="RefSeq" id="WP_171244615.1">
    <property type="nucleotide sequence ID" value="NZ_JABEPQ010000004.1"/>
</dbReference>
<evidence type="ECO:0000313" key="3">
    <source>
        <dbReference type="Proteomes" id="UP000588586"/>
    </source>
</evidence>
<evidence type="ECO:0000313" key="2">
    <source>
        <dbReference type="EMBL" id="NNM47480.1"/>
    </source>
</evidence>
<dbReference type="EMBL" id="JABEPQ010000004">
    <property type="protein sequence ID" value="NNM47480.1"/>
    <property type="molecule type" value="Genomic_DNA"/>
</dbReference>
<proteinExistence type="predicted"/>
<dbReference type="Proteomes" id="UP000588586">
    <property type="component" value="Unassembled WGS sequence"/>
</dbReference>
<gene>
    <name evidence="2" type="ORF">HJG52_15900</name>
</gene>
<feature type="compositionally biased region" description="Acidic residues" evidence="1">
    <location>
        <begin position="17"/>
        <end position="31"/>
    </location>
</feature>
<protein>
    <recommendedName>
        <fullName evidence="4">DUF5709 domain-containing protein</fullName>
    </recommendedName>
</protein>
<sequence>MSDFDQMADRGSAAADPDSDANLELTDEELGGLDSSVDRDSEDLDEVAVDAEEDQADDYLDDSSESEDEPWTPPESQPINAEIAYGSPDDDTEETIDQRIEQEEPEAGTAYGKPESGVDERREEYGLGDPDDVDLDETAEESAMHVTDE</sequence>
<feature type="compositionally biased region" description="Basic and acidic residues" evidence="1">
    <location>
        <begin position="116"/>
        <end position="125"/>
    </location>
</feature>
<feature type="region of interest" description="Disordered" evidence="1">
    <location>
        <begin position="1"/>
        <end position="149"/>
    </location>
</feature>
<keyword evidence="3" id="KW-1185">Reference proteome</keyword>
<evidence type="ECO:0000256" key="1">
    <source>
        <dbReference type="SAM" id="MobiDB-lite"/>
    </source>
</evidence>
<reference evidence="2 3" key="1">
    <citation type="submission" date="2020-04" db="EMBL/GenBank/DDBJ databases">
        <title>Knoellia sp. isolate from air conditioner.</title>
        <authorList>
            <person name="Chea S."/>
            <person name="Kim D.-U."/>
        </authorList>
    </citation>
    <scope>NUCLEOTIDE SEQUENCE [LARGE SCALE GENOMIC DNA]</scope>
    <source>
        <strain evidence="2 3">DB2414S</strain>
    </source>
</reference>